<evidence type="ECO:0000256" key="6">
    <source>
        <dbReference type="ARBA" id="ARBA00023136"/>
    </source>
</evidence>
<feature type="domain" description="Glycosyltransferase 2-like" evidence="8">
    <location>
        <begin position="4"/>
        <end position="161"/>
    </location>
</feature>
<dbReference type="CDD" id="cd13127">
    <property type="entry name" value="MATE_tuaB_like"/>
    <property type="match status" value="1"/>
</dbReference>
<proteinExistence type="inferred from homology"/>
<dbReference type="InterPro" id="IPR050833">
    <property type="entry name" value="Poly_Biosynth_Transport"/>
</dbReference>
<evidence type="ECO:0000256" key="3">
    <source>
        <dbReference type="ARBA" id="ARBA00022475"/>
    </source>
</evidence>
<dbReference type="AlphaFoldDB" id="A0A1F8CRY6"/>
<evidence type="ECO:0000256" key="7">
    <source>
        <dbReference type="SAM" id="Phobius"/>
    </source>
</evidence>
<protein>
    <recommendedName>
        <fullName evidence="8">Glycosyltransferase 2-like domain-containing protein</fullName>
    </recommendedName>
</protein>
<comment type="similarity">
    <text evidence="2">Belongs to the polysaccharide synthase family.</text>
</comment>
<dbReference type="InterPro" id="IPR029044">
    <property type="entry name" value="Nucleotide-diphossugar_trans"/>
</dbReference>
<keyword evidence="5 7" id="KW-1133">Transmembrane helix</keyword>
<organism evidence="9 10">
    <name type="scientific">Candidatus Woesebacteria bacterium RIFOXYB1_FULL_38_16</name>
    <dbReference type="NCBI Taxonomy" id="1802538"/>
    <lineage>
        <taxon>Bacteria</taxon>
        <taxon>Candidatus Woeseibacteriota</taxon>
    </lineage>
</organism>
<feature type="transmembrane region" description="Helical" evidence="7">
    <location>
        <begin position="290"/>
        <end position="313"/>
    </location>
</feature>
<evidence type="ECO:0000259" key="8">
    <source>
        <dbReference type="Pfam" id="PF00535"/>
    </source>
</evidence>
<feature type="transmembrane region" description="Helical" evidence="7">
    <location>
        <begin position="399"/>
        <end position="424"/>
    </location>
</feature>
<feature type="transmembrane region" description="Helical" evidence="7">
    <location>
        <begin position="647"/>
        <end position="668"/>
    </location>
</feature>
<dbReference type="Proteomes" id="UP000178999">
    <property type="component" value="Unassembled WGS sequence"/>
</dbReference>
<comment type="subcellular location">
    <subcellularLocation>
        <location evidence="1">Cell membrane</location>
        <topology evidence="1">Multi-pass membrane protein</topology>
    </subcellularLocation>
</comment>
<dbReference type="PANTHER" id="PTHR30250">
    <property type="entry name" value="PST FAMILY PREDICTED COLANIC ACID TRANSPORTER"/>
    <property type="match status" value="1"/>
</dbReference>
<name>A0A1F8CRY6_9BACT</name>
<dbReference type="PANTHER" id="PTHR30250:SF10">
    <property type="entry name" value="LIPOPOLYSACCHARIDE BIOSYNTHESIS PROTEIN WZXC"/>
    <property type="match status" value="1"/>
</dbReference>
<evidence type="ECO:0000256" key="5">
    <source>
        <dbReference type="ARBA" id="ARBA00022989"/>
    </source>
</evidence>
<keyword evidence="3" id="KW-1003">Cell membrane</keyword>
<evidence type="ECO:0000313" key="10">
    <source>
        <dbReference type="Proteomes" id="UP000178999"/>
    </source>
</evidence>
<gene>
    <name evidence="9" type="ORF">A2382_03840</name>
</gene>
<comment type="caution">
    <text evidence="9">The sequence shown here is derived from an EMBL/GenBank/DDBJ whole genome shotgun (WGS) entry which is preliminary data.</text>
</comment>
<feature type="transmembrane region" description="Helical" evidence="7">
    <location>
        <begin position="260"/>
        <end position="278"/>
    </location>
</feature>
<dbReference type="STRING" id="1802538.A2382_03840"/>
<feature type="transmembrane region" description="Helical" evidence="7">
    <location>
        <begin position="675"/>
        <end position="694"/>
    </location>
</feature>
<feature type="transmembrane region" description="Helical" evidence="7">
    <location>
        <begin position="700"/>
        <end position="722"/>
    </location>
</feature>
<dbReference type="Gene3D" id="3.90.550.10">
    <property type="entry name" value="Spore Coat Polysaccharide Biosynthesis Protein SpsA, Chain A"/>
    <property type="match status" value="1"/>
</dbReference>
<accession>A0A1F8CRY6</accession>
<sequence>MKISIIVTVLNEEESITKLLKSLIGQTKKPDEIVIVDGGSKDGTANIVKSYQKQFWNIRFFIKKGNIACGRNYVIKKARGGIIAQTDGGCVADRYWLERITKPFLNKKVGVVAGYYKMTGKSYFQKALMPFIGVTKNKFNQNIFLPSGRSIAFRKSIWECIGGYDEKLTKAGEDTLFNYALVKSNVKIKRVEEAIVEWEVPSSYFSAMKKFFDYAKGDGESGIWKWDGINSMSHNIRVVLVILRYFAGFMLLMFSYYSWVWSFVLTVFVIIYGFWSVYKIRSSVTDWKIALWAPFIQIGADISVMAGFISGLVSRTRYTLGVGYSKEAVKGLGWMGGLRIVTRGIAFVRVAILARILSPAQFGVFGIATLVLSLLEVFTETGVNIILIQDKKKKIDYYLDTAWIISIFRGFIVSVTLLFSAYYISAFFNSPESRNLIILVAFVPLIRGFINPAVVKFQKNLEFHKEFGFRLTVFAFDSGSAIILALTTHRADSLVWGLIIGAIAEVVLTHLILNPKPKFKFKFNEFKKVMNRGKWVTGAGIFNYLFREGDDMVIGRVLGEYSLGMYQMAYKISTLPISELSDVFGRVTFPVYAKIADDRQRLGRALLKTTVVVSTLVLVSGVVIYLFANEIVLIFLGEKWAEAIPVVRVLTIFGVVRGIVGIAYSPLFALGKQRYVTIITLVGIVGLFASVYPLTIRYGIVGTAWATVIGSIIMLPVSLFYIKRVLNATS</sequence>
<evidence type="ECO:0000256" key="4">
    <source>
        <dbReference type="ARBA" id="ARBA00022692"/>
    </source>
</evidence>
<keyword evidence="4 7" id="KW-0812">Transmembrane</keyword>
<reference evidence="9 10" key="1">
    <citation type="journal article" date="2016" name="Nat. Commun.">
        <title>Thousands of microbial genomes shed light on interconnected biogeochemical processes in an aquifer system.</title>
        <authorList>
            <person name="Anantharaman K."/>
            <person name="Brown C.T."/>
            <person name="Hug L.A."/>
            <person name="Sharon I."/>
            <person name="Castelle C.J."/>
            <person name="Probst A.J."/>
            <person name="Thomas B.C."/>
            <person name="Singh A."/>
            <person name="Wilkins M.J."/>
            <person name="Karaoz U."/>
            <person name="Brodie E.L."/>
            <person name="Williams K.H."/>
            <person name="Hubbard S.S."/>
            <person name="Banfield J.F."/>
        </authorList>
    </citation>
    <scope>NUCLEOTIDE SEQUENCE [LARGE SCALE GENOMIC DNA]</scope>
</reference>
<feature type="transmembrane region" description="Helical" evidence="7">
    <location>
        <begin position="493"/>
        <end position="513"/>
    </location>
</feature>
<feature type="transmembrane region" description="Helical" evidence="7">
    <location>
        <begin position="436"/>
        <end position="455"/>
    </location>
</feature>
<feature type="transmembrane region" description="Helical" evidence="7">
    <location>
        <begin position="362"/>
        <end position="387"/>
    </location>
</feature>
<dbReference type="GO" id="GO:0005886">
    <property type="term" value="C:plasma membrane"/>
    <property type="evidence" value="ECO:0007669"/>
    <property type="project" value="UniProtKB-SubCell"/>
</dbReference>
<evidence type="ECO:0000256" key="2">
    <source>
        <dbReference type="ARBA" id="ARBA00007430"/>
    </source>
</evidence>
<dbReference type="EMBL" id="MGHY01000020">
    <property type="protein sequence ID" value="OGM79097.1"/>
    <property type="molecule type" value="Genomic_DNA"/>
</dbReference>
<dbReference type="InterPro" id="IPR001173">
    <property type="entry name" value="Glyco_trans_2-like"/>
</dbReference>
<dbReference type="Pfam" id="PF13440">
    <property type="entry name" value="Polysacc_synt_3"/>
    <property type="match status" value="1"/>
</dbReference>
<evidence type="ECO:0000256" key="1">
    <source>
        <dbReference type="ARBA" id="ARBA00004651"/>
    </source>
</evidence>
<dbReference type="SUPFAM" id="SSF53448">
    <property type="entry name" value="Nucleotide-diphospho-sugar transferases"/>
    <property type="match status" value="1"/>
</dbReference>
<feature type="transmembrane region" description="Helical" evidence="7">
    <location>
        <begin position="605"/>
        <end position="627"/>
    </location>
</feature>
<dbReference type="Pfam" id="PF00535">
    <property type="entry name" value="Glycos_transf_2"/>
    <property type="match status" value="1"/>
</dbReference>
<keyword evidence="6 7" id="KW-0472">Membrane</keyword>
<evidence type="ECO:0000313" key="9">
    <source>
        <dbReference type="EMBL" id="OGM79097.1"/>
    </source>
</evidence>
<feature type="transmembrane region" description="Helical" evidence="7">
    <location>
        <begin position="467"/>
        <end position="487"/>
    </location>
</feature>